<organism evidence="8 9">
    <name type="scientific">Nonomuraea longispora</name>
    <dbReference type="NCBI Taxonomy" id="1848320"/>
    <lineage>
        <taxon>Bacteria</taxon>
        <taxon>Bacillati</taxon>
        <taxon>Actinomycetota</taxon>
        <taxon>Actinomycetes</taxon>
        <taxon>Streptosporangiales</taxon>
        <taxon>Streptosporangiaceae</taxon>
        <taxon>Nonomuraea</taxon>
    </lineage>
</organism>
<reference evidence="8 9" key="1">
    <citation type="submission" date="2019-02" db="EMBL/GenBank/DDBJ databases">
        <title>Draft genome sequences of novel Actinobacteria.</title>
        <authorList>
            <person name="Sahin N."/>
            <person name="Ay H."/>
            <person name="Saygin H."/>
        </authorList>
    </citation>
    <scope>NUCLEOTIDE SEQUENCE [LARGE SCALE GENOMIC DNA]</scope>
    <source>
        <strain evidence="8 9">KC201</strain>
    </source>
</reference>
<dbReference type="PROSITE" id="PS51462">
    <property type="entry name" value="NUDIX"/>
    <property type="match status" value="1"/>
</dbReference>
<dbReference type="GO" id="GO:0046872">
    <property type="term" value="F:metal ion binding"/>
    <property type="evidence" value="ECO:0007669"/>
    <property type="project" value="UniProtKB-KW"/>
</dbReference>
<protein>
    <submittedName>
        <fullName evidence="8">NUDIX domain-containing protein</fullName>
    </submittedName>
</protein>
<dbReference type="OrthoDB" id="67499at2"/>
<evidence type="ECO:0000313" key="8">
    <source>
        <dbReference type="EMBL" id="TDC07921.1"/>
    </source>
</evidence>
<evidence type="ECO:0000256" key="4">
    <source>
        <dbReference type="ARBA" id="ARBA00022801"/>
    </source>
</evidence>
<dbReference type="Gene3D" id="3.90.79.10">
    <property type="entry name" value="Nucleoside Triphosphate Pyrophosphohydrolase"/>
    <property type="match status" value="1"/>
</dbReference>
<keyword evidence="3" id="KW-0479">Metal-binding</keyword>
<evidence type="ECO:0000256" key="3">
    <source>
        <dbReference type="ARBA" id="ARBA00022723"/>
    </source>
</evidence>
<dbReference type="EMBL" id="SMJZ01000034">
    <property type="protein sequence ID" value="TDC07921.1"/>
    <property type="molecule type" value="Genomic_DNA"/>
</dbReference>
<dbReference type="PANTHER" id="PTHR43758">
    <property type="entry name" value="7,8-DIHYDRO-8-OXOGUANINE TRIPHOSPHATASE"/>
    <property type="match status" value="1"/>
</dbReference>
<dbReference type="InterPro" id="IPR015797">
    <property type="entry name" value="NUDIX_hydrolase-like_dom_sf"/>
</dbReference>
<evidence type="ECO:0000259" key="7">
    <source>
        <dbReference type="PROSITE" id="PS51462"/>
    </source>
</evidence>
<feature type="domain" description="Nudix hydrolase" evidence="7">
    <location>
        <begin position="12"/>
        <end position="155"/>
    </location>
</feature>
<dbReference type="GO" id="GO:0042262">
    <property type="term" value="P:DNA protection"/>
    <property type="evidence" value="ECO:0007669"/>
    <property type="project" value="TreeGrafter"/>
</dbReference>
<comment type="similarity">
    <text evidence="2">Belongs to the Nudix hydrolase family.</text>
</comment>
<keyword evidence="9" id="KW-1185">Reference proteome</keyword>
<comment type="cofactor">
    <cofactor evidence="1">
        <name>Mg(2+)</name>
        <dbReference type="ChEBI" id="CHEBI:18420"/>
    </cofactor>
</comment>
<sequence>MGNASNAPTTWPPDPPFSRQQEHTVNSTIDKIAWIHLANCKILSTRSRGKNAYYIPGGKREPGETDIDTLVREIDEELSITIIPATATHVGTYQAQAHGHAEGVTVQMTCYTADHHGIPTPSSEIEEITWLSYADRDRVSPVDQIIFDHLHRTGQLH</sequence>
<dbReference type="AlphaFoldDB" id="A0A4R4NFF7"/>
<name>A0A4R4NFF7_9ACTN</name>
<feature type="region of interest" description="Disordered" evidence="6">
    <location>
        <begin position="1"/>
        <end position="21"/>
    </location>
</feature>
<dbReference type="GO" id="GO:0008413">
    <property type="term" value="F:8-oxo-7,8-dihydroguanosine triphosphate pyrophosphatase activity"/>
    <property type="evidence" value="ECO:0007669"/>
    <property type="project" value="TreeGrafter"/>
</dbReference>
<keyword evidence="4" id="KW-0378">Hydrolase</keyword>
<dbReference type="CDD" id="cd04690">
    <property type="entry name" value="NUDIX_Hydrolase"/>
    <property type="match status" value="1"/>
</dbReference>
<dbReference type="SUPFAM" id="SSF55811">
    <property type="entry name" value="Nudix"/>
    <property type="match status" value="1"/>
</dbReference>
<gene>
    <name evidence="8" type="ORF">E1267_11915</name>
</gene>
<evidence type="ECO:0000256" key="2">
    <source>
        <dbReference type="ARBA" id="ARBA00005582"/>
    </source>
</evidence>
<dbReference type="InterPro" id="IPR000086">
    <property type="entry name" value="NUDIX_hydrolase_dom"/>
</dbReference>
<dbReference type="Pfam" id="PF00293">
    <property type="entry name" value="NUDIX"/>
    <property type="match status" value="1"/>
</dbReference>
<keyword evidence="5" id="KW-0460">Magnesium</keyword>
<comment type="caution">
    <text evidence="8">The sequence shown here is derived from an EMBL/GenBank/DDBJ whole genome shotgun (WGS) entry which is preliminary data.</text>
</comment>
<dbReference type="GO" id="GO:0005737">
    <property type="term" value="C:cytoplasm"/>
    <property type="evidence" value="ECO:0007669"/>
    <property type="project" value="TreeGrafter"/>
</dbReference>
<evidence type="ECO:0000313" key="9">
    <source>
        <dbReference type="Proteomes" id="UP000295157"/>
    </source>
</evidence>
<accession>A0A4R4NFF7</accession>
<evidence type="ECO:0000256" key="6">
    <source>
        <dbReference type="SAM" id="MobiDB-lite"/>
    </source>
</evidence>
<evidence type="ECO:0000256" key="1">
    <source>
        <dbReference type="ARBA" id="ARBA00001946"/>
    </source>
</evidence>
<evidence type="ECO:0000256" key="5">
    <source>
        <dbReference type="ARBA" id="ARBA00022842"/>
    </source>
</evidence>
<proteinExistence type="inferred from homology"/>
<dbReference type="PANTHER" id="PTHR43758:SF2">
    <property type="entry name" value="OXIDIZED PURINE NUCLEOSIDE TRIPHOSPHATE HYDROLASE"/>
    <property type="match status" value="1"/>
</dbReference>
<dbReference type="Proteomes" id="UP000295157">
    <property type="component" value="Unassembled WGS sequence"/>
</dbReference>